<name>A0A412IEN2_9FIRM</name>
<accession>A0A412IEN2</accession>
<organism evidence="1 2">
    <name type="scientific">Coprococcus eutactus</name>
    <dbReference type="NCBI Taxonomy" id="33043"/>
    <lineage>
        <taxon>Bacteria</taxon>
        <taxon>Bacillati</taxon>
        <taxon>Bacillota</taxon>
        <taxon>Clostridia</taxon>
        <taxon>Lachnospirales</taxon>
        <taxon>Lachnospiraceae</taxon>
        <taxon>Coprococcus</taxon>
    </lineage>
</organism>
<reference evidence="1 2" key="1">
    <citation type="submission" date="2018-08" db="EMBL/GenBank/DDBJ databases">
        <title>A genome reference for cultivated species of the human gut microbiota.</title>
        <authorList>
            <person name="Zou Y."/>
            <person name="Xue W."/>
            <person name="Luo G."/>
        </authorList>
    </citation>
    <scope>NUCLEOTIDE SEQUENCE [LARGE SCALE GENOMIC DNA]</scope>
    <source>
        <strain evidence="1 2">AF22-21</strain>
    </source>
</reference>
<sequence length="78" mass="8926">MNETKTYKGFSVGDRVYYYKKGCCPSLPNCLIGVILKIRTGKESVFVVHDERDNIVDVPYEHIFKNQQLCFAYAASLT</sequence>
<evidence type="ECO:0000313" key="2">
    <source>
        <dbReference type="Proteomes" id="UP000283295"/>
    </source>
</evidence>
<dbReference type="EMBL" id="QRVK01000065">
    <property type="protein sequence ID" value="RGS35383.1"/>
    <property type="molecule type" value="Genomic_DNA"/>
</dbReference>
<protein>
    <submittedName>
        <fullName evidence="1">Uncharacterized protein</fullName>
    </submittedName>
</protein>
<proteinExistence type="predicted"/>
<dbReference type="AlphaFoldDB" id="A0A412IEN2"/>
<evidence type="ECO:0000313" key="1">
    <source>
        <dbReference type="EMBL" id="RGS35383.1"/>
    </source>
</evidence>
<dbReference type="Proteomes" id="UP000283295">
    <property type="component" value="Unassembled WGS sequence"/>
</dbReference>
<gene>
    <name evidence="1" type="ORF">DWX94_13795</name>
</gene>
<comment type="caution">
    <text evidence="1">The sequence shown here is derived from an EMBL/GenBank/DDBJ whole genome shotgun (WGS) entry which is preliminary data.</text>
</comment>